<organism evidence="2 3">
    <name type="scientific">Senna tora</name>
    <dbReference type="NCBI Taxonomy" id="362788"/>
    <lineage>
        <taxon>Eukaryota</taxon>
        <taxon>Viridiplantae</taxon>
        <taxon>Streptophyta</taxon>
        <taxon>Embryophyta</taxon>
        <taxon>Tracheophyta</taxon>
        <taxon>Spermatophyta</taxon>
        <taxon>Magnoliopsida</taxon>
        <taxon>eudicotyledons</taxon>
        <taxon>Gunneridae</taxon>
        <taxon>Pentapetalae</taxon>
        <taxon>rosids</taxon>
        <taxon>fabids</taxon>
        <taxon>Fabales</taxon>
        <taxon>Fabaceae</taxon>
        <taxon>Caesalpinioideae</taxon>
        <taxon>Cassia clade</taxon>
        <taxon>Senna</taxon>
    </lineage>
</organism>
<dbReference type="AlphaFoldDB" id="A0A834X8R5"/>
<comment type="caution">
    <text evidence="2">The sequence shown here is derived from an EMBL/GenBank/DDBJ whole genome shotgun (WGS) entry which is preliminary data.</text>
</comment>
<dbReference type="OrthoDB" id="1728340at2759"/>
<proteinExistence type="predicted"/>
<evidence type="ECO:0000313" key="3">
    <source>
        <dbReference type="Proteomes" id="UP000634136"/>
    </source>
</evidence>
<feature type="compositionally biased region" description="Basic and acidic residues" evidence="1">
    <location>
        <begin position="63"/>
        <end position="95"/>
    </location>
</feature>
<name>A0A834X8R5_9FABA</name>
<protein>
    <submittedName>
        <fullName evidence="2">WAT1-related protein</fullName>
    </submittedName>
</protein>
<feature type="region of interest" description="Disordered" evidence="1">
    <location>
        <begin position="63"/>
        <end position="102"/>
    </location>
</feature>
<dbReference type="Proteomes" id="UP000634136">
    <property type="component" value="Unassembled WGS sequence"/>
</dbReference>
<keyword evidence="3" id="KW-1185">Reference proteome</keyword>
<sequence length="102" mass="11285">MGDTRNIKEKHSNSDILKVNNEVPEASLNSLDTRIKDDNAFDIIGAIIIVVGLYTEVWGKSKDLQNERGTEKGEGQDLPVKDDTRSSVDSFDKKLKGPAPRT</sequence>
<gene>
    <name evidence="2" type="ORF">G2W53_008111</name>
</gene>
<accession>A0A834X8R5</accession>
<dbReference type="EMBL" id="JAAIUW010000003">
    <property type="protein sequence ID" value="KAF7839629.1"/>
    <property type="molecule type" value="Genomic_DNA"/>
</dbReference>
<evidence type="ECO:0000313" key="2">
    <source>
        <dbReference type="EMBL" id="KAF7839629.1"/>
    </source>
</evidence>
<reference evidence="2" key="1">
    <citation type="submission" date="2020-09" db="EMBL/GenBank/DDBJ databases">
        <title>Genome-Enabled Discovery of Anthraquinone Biosynthesis in Senna tora.</title>
        <authorList>
            <person name="Kang S.-H."/>
            <person name="Pandey R.P."/>
            <person name="Lee C.-M."/>
            <person name="Sim J.-S."/>
            <person name="Jeong J.-T."/>
            <person name="Choi B.-S."/>
            <person name="Jung M."/>
            <person name="Ginzburg D."/>
            <person name="Zhao K."/>
            <person name="Won S.Y."/>
            <person name="Oh T.-J."/>
            <person name="Yu Y."/>
            <person name="Kim N.-H."/>
            <person name="Lee O.R."/>
            <person name="Lee T.-H."/>
            <person name="Bashyal P."/>
            <person name="Kim T.-S."/>
            <person name="Lee W.-H."/>
            <person name="Kawkins C."/>
            <person name="Kim C.-K."/>
            <person name="Kim J.S."/>
            <person name="Ahn B.O."/>
            <person name="Rhee S.Y."/>
            <person name="Sohng J.K."/>
        </authorList>
    </citation>
    <scope>NUCLEOTIDE SEQUENCE</scope>
    <source>
        <tissue evidence="2">Leaf</tissue>
    </source>
</reference>
<evidence type="ECO:0000256" key="1">
    <source>
        <dbReference type="SAM" id="MobiDB-lite"/>
    </source>
</evidence>